<protein>
    <submittedName>
        <fullName evidence="1">Uncharacterized protein</fullName>
    </submittedName>
</protein>
<dbReference type="AlphaFoldDB" id="A0A0A9EJY8"/>
<name>A0A0A9EJY8_ARUDO</name>
<dbReference type="InterPro" id="IPR040256">
    <property type="entry name" value="At4g02000-like"/>
</dbReference>
<organism evidence="1">
    <name type="scientific">Arundo donax</name>
    <name type="common">Giant reed</name>
    <name type="synonym">Donax arundinaceus</name>
    <dbReference type="NCBI Taxonomy" id="35708"/>
    <lineage>
        <taxon>Eukaryota</taxon>
        <taxon>Viridiplantae</taxon>
        <taxon>Streptophyta</taxon>
        <taxon>Embryophyta</taxon>
        <taxon>Tracheophyta</taxon>
        <taxon>Spermatophyta</taxon>
        <taxon>Magnoliopsida</taxon>
        <taxon>Liliopsida</taxon>
        <taxon>Poales</taxon>
        <taxon>Poaceae</taxon>
        <taxon>PACMAD clade</taxon>
        <taxon>Arundinoideae</taxon>
        <taxon>Arundineae</taxon>
        <taxon>Arundo</taxon>
    </lineage>
</organism>
<dbReference type="PANTHER" id="PTHR31286">
    <property type="entry name" value="GLYCINE-RICH CELL WALL STRUCTURAL PROTEIN 1.8-LIKE"/>
    <property type="match status" value="1"/>
</dbReference>
<reference evidence="1" key="2">
    <citation type="journal article" date="2015" name="Data Brief">
        <title>Shoot transcriptome of the giant reed, Arundo donax.</title>
        <authorList>
            <person name="Barrero R.A."/>
            <person name="Guerrero F.D."/>
            <person name="Moolhuijzen P."/>
            <person name="Goolsby J.A."/>
            <person name="Tidwell J."/>
            <person name="Bellgard S.E."/>
            <person name="Bellgard M.I."/>
        </authorList>
    </citation>
    <scope>NUCLEOTIDE SEQUENCE</scope>
    <source>
        <tissue evidence="1">Shoot tissue taken approximately 20 cm above the soil surface</tissue>
    </source>
</reference>
<proteinExistence type="predicted"/>
<sequence length="160" mass="18298">MRNQYASVRAGGDLFLFYFDKPNGVKRALEDGPWNAGSSLMMLSAYDGRKELEELEFNHIPIWIRVSQLLMGMMNKAVAEIIGIEVGTFLDVDVGENGTTAGHFLRVKVHIDIRMCWWQKLPITHAAWEICLAQVQIQWYAANNPRRASQFSLQTNKVKR</sequence>
<reference evidence="1" key="1">
    <citation type="submission" date="2014-09" db="EMBL/GenBank/DDBJ databases">
        <authorList>
            <person name="Magalhaes I.L.F."/>
            <person name="Oliveira U."/>
            <person name="Santos F.R."/>
            <person name="Vidigal T.H.D.A."/>
            <person name="Brescovit A.D."/>
            <person name="Santos A.J."/>
        </authorList>
    </citation>
    <scope>NUCLEOTIDE SEQUENCE</scope>
    <source>
        <tissue evidence="1">Shoot tissue taken approximately 20 cm above the soil surface</tissue>
    </source>
</reference>
<dbReference type="PANTHER" id="PTHR31286:SF180">
    <property type="entry name" value="OS10G0362600 PROTEIN"/>
    <property type="match status" value="1"/>
</dbReference>
<accession>A0A0A9EJY8</accession>
<dbReference type="EMBL" id="GBRH01199760">
    <property type="protein sequence ID" value="JAD98135.1"/>
    <property type="molecule type" value="Transcribed_RNA"/>
</dbReference>
<evidence type="ECO:0000313" key="1">
    <source>
        <dbReference type="EMBL" id="JAD98135.1"/>
    </source>
</evidence>